<comment type="caution">
    <text evidence="1">The sequence shown here is derived from an EMBL/GenBank/DDBJ whole genome shotgun (WGS) entry which is preliminary data.</text>
</comment>
<proteinExistence type="predicted"/>
<evidence type="ECO:0000313" key="2">
    <source>
        <dbReference type="Proteomes" id="UP000640786"/>
    </source>
</evidence>
<name>A0ABR8R430_9BACI</name>
<accession>A0ABR8R430</accession>
<dbReference type="InterPro" id="IPR041256">
    <property type="entry name" value="CdiI_4"/>
</dbReference>
<evidence type="ECO:0000313" key="1">
    <source>
        <dbReference type="EMBL" id="MBD7942523.1"/>
    </source>
</evidence>
<dbReference type="RefSeq" id="WP_191696306.1">
    <property type="nucleotide sequence ID" value="NZ_JACSQO010000001.1"/>
</dbReference>
<gene>
    <name evidence="1" type="ORF">H9650_00165</name>
</gene>
<sequence>MCRENHVNESKAEIDKLMLTYFDFINGKYLEKALESFAEREGYGQEIVFAFFQSDLDEYDIAQLPRPLDEKHVLIEIGYPAVEIEQMAYLDFKTFYYYLEENVKKEVGKNPANTQLTDLLVKVKHSLNI</sequence>
<dbReference type="CDD" id="cd20688">
    <property type="entry name" value="CdiI_Ecoli_Nm-like"/>
    <property type="match status" value="1"/>
</dbReference>
<keyword evidence="2" id="KW-1185">Reference proteome</keyword>
<dbReference type="EMBL" id="JACSQO010000001">
    <property type="protein sequence ID" value="MBD7942523.1"/>
    <property type="molecule type" value="Genomic_DNA"/>
</dbReference>
<organism evidence="1 2">
    <name type="scientific">Psychrobacillus faecigallinarum</name>
    <dbReference type="NCBI Taxonomy" id="2762235"/>
    <lineage>
        <taxon>Bacteria</taxon>
        <taxon>Bacillati</taxon>
        <taxon>Bacillota</taxon>
        <taxon>Bacilli</taxon>
        <taxon>Bacillales</taxon>
        <taxon>Bacillaceae</taxon>
        <taxon>Psychrobacillus</taxon>
    </lineage>
</organism>
<reference evidence="1 2" key="1">
    <citation type="submission" date="2020-08" db="EMBL/GenBank/DDBJ databases">
        <title>A Genomic Blueprint of the Chicken Gut Microbiome.</title>
        <authorList>
            <person name="Gilroy R."/>
            <person name="Ravi A."/>
            <person name="Getino M."/>
            <person name="Pursley I."/>
            <person name="Horton D.L."/>
            <person name="Alikhan N.-F."/>
            <person name="Baker D."/>
            <person name="Gharbi K."/>
            <person name="Hall N."/>
            <person name="Watson M."/>
            <person name="Adriaenssens E.M."/>
            <person name="Foster-Nyarko E."/>
            <person name="Jarju S."/>
            <person name="Secka A."/>
            <person name="Antonio M."/>
            <person name="Oren A."/>
            <person name="Chaudhuri R."/>
            <person name="La Ragione R.M."/>
            <person name="Hildebrand F."/>
            <person name="Pallen M.J."/>
        </authorList>
    </citation>
    <scope>NUCLEOTIDE SEQUENCE [LARGE SCALE GENOMIC DNA]</scope>
    <source>
        <strain evidence="1 2">Sa2BUA9</strain>
    </source>
</reference>
<dbReference type="Proteomes" id="UP000640786">
    <property type="component" value="Unassembled WGS sequence"/>
</dbReference>
<protein>
    <recommendedName>
        <fullName evidence="3">CDI immunity protein domain-containing protein</fullName>
    </recommendedName>
</protein>
<evidence type="ECO:0008006" key="3">
    <source>
        <dbReference type="Google" id="ProtNLM"/>
    </source>
</evidence>